<proteinExistence type="inferred from homology"/>
<evidence type="ECO:0000256" key="1">
    <source>
        <dbReference type="ARBA" id="ARBA00009437"/>
    </source>
</evidence>
<dbReference type="SUPFAM" id="SSF53850">
    <property type="entry name" value="Periplasmic binding protein-like II"/>
    <property type="match status" value="1"/>
</dbReference>
<gene>
    <name evidence="6" type="ORF">soil367_04300</name>
</gene>
<organism evidence="6 7">
    <name type="scientific">Hydrocarboniclastica marina</name>
    <dbReference type="NCBI Taxonomy" id="2259620"/>
    <lineage>
        <taxon>Bacteria</taxon>
        <taxon>Pseudomonadati</taxon>
        <taxon>Pseudomonadota</taxon>
        <taxon>Gammaproteobacteria</taxon>
        <taxon>Alteromonadales</taxon>
        <taxon>Alteromonadaceae</taxon>
        <taxon>Hydrocarboniclastica</taxon>
    </lineage>
</organism>
<dbReference type="PRINTS" id="PR00039">
    <property type="entry name" value="HTHLYSR"/>
</dbReference>
<dbReference type="GO" id="GO:0000976">
    <property type="term" value="F:transcription cis-regulatory region binding"/>
    <property type="evidence" value="ECO:0007669"/>
    <property type="project" value="TreeGrafter"/>
</dbReference>
<dbReference type="SUPFAM" id="SSF46785">
    <property type="entry name" value="Winged helix' DNA-binding domain"/>
    <property type="match status" value="1"/>
</dbReference>
<keyword evidence="7" id="KW-1185">Reference proteome</keyword>
<dbReference type="Gene3D" id="1.10.10.10">
    <property type="entry name" value="Winged helix-like DNA-binding domain superfamily/Winged helix DNA-binding domain"/>
    <property type="match status" value="1"/>
</dbReference>
<dbReference type="InterPro" id="IPR000847">
    <property type="entry name" value="LysR_HTH_N"/>
</dbReference>
<dbReference type="Pfam" id="PF03466">
    <property type="entry name" value="LysR_substrate"/>
    <property type="match status" value="1"/>
</dbReference>
<dbReference type="Proteomes" id="UP000298049">
    <property type="component" value="Chromosome"/>
</dbReference>
<dbReference type="PANTHER" id="PTHR30126">
    <property type="entry name" value="HTH-TYPE TRANSCRIPTIONAL REGULATOR"/>
    <property type="match status" value="1"/>
</dbReference>
<dbReference type="PROSITE" id="PS50931">
    <property type="entry name" value="HTH_LYSR"/>
    <property type="match status" value="1"/>
</dbReference>
<evidence type="ECO:0000313" key="7">
    <source>
        <dbReference type="Proteomes" id="UP000298049"/>
    </source>
</evidence>
<keyword evidence="4" id="KW-0804">Transcription</keyword>
<comment type="similarity">
    <text evidence="1">Belongs to the LysR transcriptional regulatory family.</text>
</comment>
<accession>A0A4P7XGB4</accession>
<evidence type="ECO:0000259" key="5">
    <source>
        <dbReference type="PROSITE" id="PS50931"/>
    </source>
</evidence>
<dbReference type="InterPro" id="IPR005119">
    <property type="entry name" value="LysR_subst-bd"/>
</dbReference>
<evidence type="ECO:0000256" key="2">
    <source>
        <dbReference type="ARBA" id="ARBA00023015"/>
    </source>
</evidence>
<reference evidence="6 7" key="1">
    <citation type="submission" date="2018-07" db="EMBL/GenBank/DDBJ databases">
        <title>Marsedoiliclastica nanhaica gen. nov. sp. nov., a novel marine hydrocarbonoclastic bacterium isolated from an in-situ enriched hydrocarbon-degrading consortium in deep-sea sediment.</title>
        <authorList>
            <person name="Dong C."/>
            <person name="Ma T."/>
            <person name="Liu R."/>
            <person name="Shao Z."/>
        </authorList>
    </citation>
    <scope>NUCLEOTIDE SEQUENCE [LARGE SCALE GENOMIC DNA]</scope>
    <source>
        <strain evidence="7">soil36-7</strain>
    </source>
</reference>
<dbReference type="GO" id="GO:0003700">
    <property type="term" value="F:DNA-binding transcription factor activity"/>
    <property type="evidence" value="ECO:0007669"/>
    <property type="project" value="InterPro"/>
</dbReference>
<evidence type="ECO:0000313" key="6">
    <source>
        <dbReference type="EMBL" id="QCF25212.1"/>
    </source>
</evidence>
<dbReference type="Pfam" id="PF00126">
    <property type="entry name" value="HTH_1"/>
    <property type="match status" value="1"/>
</dbReference>
<protein>
    <submittedName>
        <fullName evidence="6">LysR family transcriptional regulator</fullName>
    </submittedName>
</protein>
<dbReference type="EMBL" id="CP031093">
    <property type="protein sequence ID" value="QCF25212.1"/>
    <property type="molecule type" value="Genomic_DNA"/>
</dbReference>
<dbReference type="KEGG" id="hmi:soil367_04300"/>
<dbReference type="InterPro" id="IPR036388">
    <property type="entry name" value="WH-like_DNA-bd_sf"/>
</dbReference>
<keyword evidence="3" id="KW-0238">DNA-binding</keyword>
<sequence>MASPRISLEQWRALVAVVDSGGYAQAAEQIHKTQSTISYAVARIEEALGVPLFTIEGRKAVLTPAGRVLYRRGKALVAEAERIERTASGLAAGWEPVLGIAVEILFPTWLLLTCLDKFAAEHPQTRIELYESVLGGTDELLQEGRVDLAVASAVPDGFVGDPLLQTRFVAVAAPHHPLHQLNRDLSLEDLRDHRHLIIRDSGTRRSRPGAWEVAEQRWTVSHKATSIRAATMGLGFAWFAEDVIRDELNEGHLKPLPLVRGAERWGTLYLIYTDEDSAGPGLQRLAQIIREHAKKCGTNTAAPLQ</sequence>
<dbReference type="AlphaFoldDB" id="A0A4P7XGB4"/>
<evidence type="ECO:0000256" key="3">
    <source>
        <dbReference type="ARBA" id="ARBA00023125"/>
    </source>
</evidence>
<dbReference type="Gene3D" id="3.40.190.290">
    <property type="match status" value="1"/>
</dbReference>
<dbReference type="PANTHER" id="PTHR30126:SF88">
    <property type="entry name" value="TRANSCRIPTIONAL REGULATOR-RELATED"/>
    <property type="match status" value="1"/>
</dbReference>
<dbReference type="OrthoDB" id="6988449at2"/>
<dbReference type="RefSeq" id="WP_136547236.1">
    <property type="nucleotide sequence ID" value="NZ_CP031093.1"/>
</dbReference>
<dbReference type="InterPro" id="IPR036390">
    <property type="entry name" value="WH_DNA-bd_sf"/>
</dbReference>
<feature type="domain" description="HTH lysR-type" evidence="5">
    <location>
        <begin position="6"/>
        <end position="63"/>
    </location>
</feature>
<keyword evidence="2" id="KW-0805">Transcription regulation</keyword>
<name>A0A4P7XGB4_9ALTE</name>
<evidence type="ECO:0000256" key="4">
    <source>
        <dbReference type="ARBA" id="ARBA00023163"/>
    </source>
</evidence>